<evidence type="ECO:0000313" key="2">
    <source>
        <dbReference type="Proteomes" id="UP001164286"/>
    </source>
</evidence>
<dbReference type="RefSeq" id="XP_052949446.1">
    <property type="nucleotide sequence ID" value="XM_053090881.1"/>
</dbReference>
<reference evidence="1" key="1">
    <citation type="journal article" date="2022" name="G3 (Bethesda)">
        <title>High quality genome of the basidiomycete yeast Dioszegia hungarica PDD-24b-2 isolated from cloud water.</title>
        <authorList>
            <person name="Jarrige D."/>
            <person name="Haridas S."/>
            <person name="Bleykasten-Grosshans C."/>
            <person name="Joly M."/>
            <person name="Nadalig T."/>
            <person name="Sancelme M."/>
            <person name="Vuilleumier S."/>
            <person name="Grigoriev I.V."/>
            <person name="Amato P."/>
            <person name="Bringel F."/>
        </authorList>
    </citation>
    <scope>NUCLEOTIDE SEQUENCE</scope>
    <source>
        <strain evidence="1">PDD-24b-2</strain>
    </source>
</reference>
<keyword evidence="2" id="KW-1185">Reference proteome</keyword>
<comment type="caution">
    <text evidence="1">The sequence shown here is derived from an EMBL/GenBank/DDBJ whole genome shotgun (WGS) entry which is preliminary data.</text>
</comment>
<sequence>MDKPSKRRSLAHTRSLRIEYLAKEHHNTYLEVMSKRGQWERHGLGGEALLESLFEQCREEREELDQALANMLHIGGSINLFPKLEPVAVGSVYEDKSGVWAALETAEESTAHGPMPPWRQSCLSFDSFVHTHRLKHVCVRNPSGPLTFDRTDYAGGWSNQPPPYLRTVHFNETDTSIPLSYGLPTRWISDIRSDDPWVESIPLPYAKLMFAGGLLGAPARSIDEVGPELSELEQQTISTSMGQQLQRLLRIKSKSKGKGEPKVNWYPASAIPICSACESGRPA</sequence>
<dbReference type="GeneID" id="77730086"/>
<dbReference type="Proteomes" id="UP001164286">
    <property type="component" value="Unassembled WGS sequence"/>
</dbReference>
<accession>A0AA38HI09</accession>
<evidence type="ECO:0000313" key="1">
    <source>
        <dbReference type="EMBL" id="KAI9639669.1"/>
    </source>
</evidence>
<organism evidence="1 2">
    <name type="scientific">Dioszegia hungarica</name>
    <dbReference type="NCBI Taxonomy" id="4972"/>
    <lineage>
        <taxon>Eukaryota</taxon>
        <taxon>Fungi</taxon>
        <taxon>Dikarya</taxon>
        <taxon>Basidiomycota</taxon>
        <taxon>Agaricomycotina</taxon>
        <taxon>Tremellomycetes</taxon>
        <taxon>Tremellales</taxon>
        <taxon>Bulleribasidiaceae</taxon>
        <taxon>Dioszegia</taxon>
    </lineage>
</organism>
<protein>
    <submittedName>
        <fullName evidence="1">Uncharacterized protein</fullName>
    </submittedName>
</protein>
<dbReference type="AlphaFoldDB" id="A0AA38HI09"/>
<proteinExistence type="predicted"/>
<gene>
    <name evidence="1" type="ORF">MKK02DRAFT_39991</name>
</gene>
<dbReference type="EMBL" id="JAKWFO010000001">
    <property type="protein sequence ID" value="KAI9639669.1"/>
    <property type="molecule type" value="Genomic_DNA"/>
</dbReference>
<name>A0AA38HI09_9TREE</name>